<evidence type="ECO:0000259" key="9">
    <source>
        <dbReference type="Pfam" id="PF02781"/>
    </source>
</evidence>
<comment type="pathway">
    <text evidence="1 7">Carbohydrate degradation; pentose phosphate pathway; D-ribulose 5-phosphate from D-glucose 6-phosphate (oxidative stage): step 1/3.</text>
</comment>
<evidence type="ECO:0000259" key="8">
    <source>
        <dbReference type="Pfam" id="PF00479"/>
    </source>
</evidence>
<feature type="domain" description="Glucose-6-phosphate dehydrogenase C-terminal" evidence="9">
    <location>
        <begin position="209"/>
        <end position="502"/>
    </location>
</feature>
<protein>
    <recommendedName>
        <fullName evidence="7">Glucose-6-phosphate 1-dehydrogenase</fullName>
        <ecNumber evidence="7">1.1.1.49</ecNumber>
    </recommendedName>
</protein>
<dbReference type="GO" id="GO:0006006">
    <property type="term" value="P:glucose metabolic process"/>
    <property type="evidence" value="ECO:0007669"/>
    <property type="project" value="UniProtKB-KW"/>
</dbReference>
<dbReference type="PRINTS" id="PR00079">
    <property type="entry name" value="G6PDHDRGNASE"/>
</dbReference>
<keyword evidence="3 7" id="KW-0313">Glucose metabolism</keyword>
<dbReference type="InterPro" id="IPR001282">
    <property type="entry name" value="G6P_DH"/>
</dbReference>
<dbReference type="Gene3D" id="3.40.50.720">
    <property type="entry name" value="NAD(P)-binding Rossmann-like Domain"/>
    <property type="match status" value="1"/>
</dbReference>
<accession>A0A7R9YCU6</accession>
<evidence type="ECO:0000256" key="6">
    <source>
        <dbReference type="ARBA" id="ARBA00023277"/>
    </source>
</evidence>
<dbReference type="HAMAP" id="MF_00966">
    <property type="entry name" value="G6PD"/>
    <property type="match status" value="1"/>
</dbReference>
<keyword evidence="4 7" id="KW-0521">NADP</keyword>
<comment type="similarity">
    <text evidence="2 7">Belongs to the glucose-6-phosphate dehydrogenase family.</text>
</comment>
<dbReference type="Gene3D" id="3.30.360.10">
    <property type="entry name" value="Dihydrodipicolinate Reductase, domain 2"/>
    <property type="match status" value="1"/>
</dbReference>
<comment type="function">
    <text evidence="7">Catalyzes the rate-limiting step of the oxidative pentose-phosphate pathway, which represents a route for the dissimilation of carbohydrates besides glycolysis.</text>
</comment>
<dbReference type="PIRSF" id="PIRSF000110">
    <property type="entry name" value="G6PD"/>
    <property type="match status" value="1"/>
</dbReference>
<dbReference type="GO" id="GO:0009051">
    <property type="term" value="P:pentose-phosphate shunt, oxidative branch"/>
    <property type="evidence" value="ECO:0007669"/>
    <property type="project" value="TreeGrafter"/>
</dbReference>
<organism evidence="10">
    <name type="scientific">Pinguiococcus pyrenoidosus</name>
    <dbReference type="NCBI Taxonomy" id="172671"/>
    <lineage>
        <taxon>Eukaryota</taxon>
        <taxon>Sar</taxon>
        <taxon>Stramenopiles</taxon>
        <taxon>Ochrophyta</taxon>
        <taxon>Pinguiophyceae</taxon>
        <taxon>Pinguiochrysidales</taxon>
        <taxon>Pinguiochrysidaceae</taxon>
        <taxon>Pinguiococcus</taxon>
    </lineage>
</organism>
<evidence type="ECO:0000256" key="2">
    <source>
        <dbReference type="ARBA" id="ARBA00009975"/>
    </source>
</evidence>
<gene>
    <name evidence="10" type="ORF">PPYR1160_LOCUS7961</name>
</gene>
<keyword evidence="5 7" id="KW-0560">Oxidoreductase</keyword>
<dbReference type="AlphaFoldDB" id="A0A7R9YCU6"/>
<proteinExistence type="inferred from homology"/>
<evidence type="ECO:0000256" key="4">
    <source>
        <dbReference type="ARBA" id="ARBA00022857"/>
    </source>
</evidence>
<dbReference type="SUPFAM" id="SSF55347">
    <property type="entry name" value="Glyceraldehyde-3-phosphate dehydrogenase-like, C-terminal domain"/>
    <property type="match status" value="1"/>
</dbReference>
<evidence type="ECO:0000313" key="10">
    <source>
        <dbReference type="EMBL" id="CAD8258460.1"/>
    </source>
</evidence>
<dbReference type="InterPro" id="IPR036291">
    <property type="entry name" value="NAD(P)-bd_dom_sf"/>
</dbReference>
<dbReference type="SUPFAM" id="SSF51735">
    <property type="entry name" value="NAD(P)-binding Rossmann-fold domains"/>
    <property type="match status" value="1"/>
</dbReference>
<comment type="catalytic activity">
    <reaction evidence="7">
        <text>D-glucose 6-phosphate + NADP(+) = 6-phospho-D-glucono-1,5-lactone + NADPH + H(+)</text>
        <dbReference type="Rhea" id="RHEA:15841"/>
        <dbReference type="ChEBI" id="CHEBI:15378"/>
        <dbReference type="ChEBI" id="CHEBI:57783"/>
        <dbReference type="ChEBI" id="CHEBI:57955"/>
        <dbReference type="ChEBI" id="CHEBI:58349"/>
        <dbReference type="ChEBI" id="CHEBI:61548"/>
        <dbReference type="EC" id="1.1.1.49"/>
    </reaction>
</comment>
<dbReference type="NCBIfam" id="TIGR00871">
    <property type="entry name" value="zwf"/>
    <property type="match status" value="1"/>
</dbReference>
<sequence length="518" mass="57974">MSEEQHMTSHRRSSSQCEGEEFMRNALSVVVLGASGDLAKKKTYPALFDLYTHEMLPKHVTICGFARSEKSLEEFRSSIGAKLEGGAEGEKEAFLDRCYYIAGQYDSEDSFKTVAERLTEWEGGQGAGPKANRLYYFAIPPNVFLASATAIKAQGLSPSGWTRLIVEKPFGHDLESATALADNMNAIFTEEYLYRIDHYLGKEMVQNTLVLRFANAWLEPLMNRNHVASITVTFKENFGTQGRGGYFDKYGIIRDIMQNHLMQVVSLITMEAPSAVAGDLASAAIRNAKVAVLKCMEEVDLAHVVTGQYVADDKGNEGYLDDETVPDDSVTPTYCAALLKIRNPRWDGVPIIMKAGKALDERKAEIRIQFKTAPAAGFMFDQFPVSRNELVIRIQPNEAVYLKCNVKAPGLHTEPIVSEMDLSYGERYAEVYSPDAYTRLILEVLRGNQSTFVRRDELIEAWRIWTPVLERIENDGVRPLPYTYGARGLKEGDELAAAAGFQHDKNYSWRKHGEKKAG</sequence>
<dbReference type="UniPathway" id="UPA00115">
    <property type="reaction ID" value="UER00408"/>
</dbReference>
<dbReference type="InterPro" id="IPR022675">
    <property type="entry name" value="G6P_DH_C"/>
</dbReference>
<dbReference type="EC" id="1.1.1.49" evidence="7"/>
<dbReference type="GO" id="GO:0050661">
    <property type="term" value="F:NADP binding"/>
    <property type="evidence" value="ECO:0007669"/>
    <property type="project" value="InterPro"/>
</dbReference>
<dbReference type="PROSITE" id="PS00069">
    <property type="entry name" value="G6P_DEHYDROGENASE"/>
    <property type="match status" value="1"/>
</dbReference>
<dbReference type="PANTHER" id="PTHR23429:SF0">
    <property type="entry name" value="GLUCOSE-6-PHOSPHATE 1-DEHYDROGENASE"/>
    <property type="match status" value="1"/>
</dbReference>
<evidence type="ECO:0000256" key="7">
    <source>
        <dbReference type="RuleBase" id="RU362120"/>
    </source>
</evidence>
<reference evidence="10" key="1">
    <citation type="submission" date="2021-01" db="EMBL/GenBank/DDBJ databases">
        <authorList>
            <person name="Corre E."/>
            <person name="Pelletier E."/>
            <person name="Niang G."/>
            <person name="Scheremetjew M."/>
            <person name="Finn R."/>
            <person name="Kale V."/>
            <person name="Holt S."/>
            <person name="Cochrane G."/>
            <person name="Meng A."/>
            <person name="Brown T."/>
            <person name="Cohen L."/>
        </authorList>
    </citation>
    <scope>NUCLEOTIDE SEQUENCE</scope>
    <source>
        <strain evidence="10">CCMP2078</strain>
    </source>
</reference>
<evidence type="ECO:0000256" key="3">
    <source>
        <dbReference type="ARBA" id="ARBA00022526"/>
    </source>
</evidence>
<evidence type="ECO:0000256" key="5">
    <source>
        <dbReference type="ARBA" id="ARBA00023002"/>
    </source>
</evidence>
<evidence type="ECO:0000256" key="1">
    <source>
        <dbReference type="ARBA" id="ARBA00004937"/>
    </source>
</evidence>
<dbReference type="Pfam" id="PF00479">
    <property type="entry name" value="G6PD_N"/>
    <property type="match status" value="1"/>
</dbReference>
<dbReference type="Pfam" id="PF02781">
    <property type="entry name" value="G6PD_C"/>
    <property type="match status" value="1"/>
</dbReference>
<dbReference type="InterPro" id="IPR019796">
    <property type="entry name" value="G6P_DH_AS"/>
</dbReference>
<dbReference type="GO" id="GO:0004345">
    <property type="term" value="F:glucose-6-phosphate dehydrogenase activity"/>
    <property type="evidence" value="ECO:0007669"/>
    <property type="project" value="UniProtKB-EC"/>
</dbReference>
<dbReference type="PANTHER" id="PTHR23429">
    <property type="entry name" value="GLUCOSE-6-PHOSPHATE 1-DEHYDROGENASE G6PD"/>
    <property type="match status" value="1"/>
</dbReference>
<dbReference type="InterPro" id="IPR022674">
    <property type="entry name" value="G6P_DH_NAD-bd"/>
</dbReference>
<feature type="domain" description="Glucose-6-phosphate dehydrogenase NAD-binding" evidence="8">
    <location>
        <begin position="30"/>
        <end position="207"/>
    </location>
</feature>
<dbReference type="EMBL" id="HBEA01010396">
    <property type="protein sequence ID" value="CAD8258460.1"/>
    <property type="molecule type" value="Transcribed_RNA"/>
</dbReference>
<name>A0A7R9YCU6_9STRA</name>
<keyword evidence="6 7" id="KW-0119">Carbohydrate metabolism</keyword>